<dbReference type="Gene3D" id="1.10.10.750">
    <property type="entry name" value="Ypt/Rab-GAP domain of gyp1p, domain 1"/>
    <property type="match status" value="1"/>
</dbReference>
<dbReference type="InterPro" id="IPR050302">
    <property type="entry name" value="Rab_GAP_TBC_domain"/>
</dbReference>
<keyword evidence="7" id="KW-1185">Reference proteome</keyword>
<dbReference type="GO" id="GO:0005096">
    <property type="term" value="F:GTPase activator activity"/>
    <property type="evidence" value="ECO:0007669"/>
    <property type="project" value="UniProtKB-KW"/>
</dbReference>
<feature type="compositionally biased region" description="Polar residues" evidence="4">
    <location>
        <begin position="122"/>
        <end position="148"/>
    </location>
</feature>
<feature type="coiled-coil region" evidence="3">
    <location>
        <begin position="659"/>
        <end position="686"/>
    </location>
</feature>
<dbReference type="Gene3D" id="1.10.472.80">
    <property type="entry name" value="Ypt/Rab-GAP domain of gyp1p, domain 3"/>
    <property type="match status" value="1"/>
</dbReference>
<accession>A0A9P4U334</accession>
<feature type="compositionally biased region" description="Basic and acidic residues" evidence="4">
    <location>
        <begin position="785"/>
        <end position="797"/>
    </location>
</feature>
<dbReference type="InterPro" id="IPR035969">
    <property type="entry name" value="Rab-GAP_TBC_sf"/>
</dbReference>
<dbReference type="FunFam" id="1.10.10.750:FF:000003">
    <property type="entry name" value="GTPase activating protein (Evi5)"/>
    <property type="match status" value="1"/>
</dbReference>
<feature type="compositionally biased region" description="Gly residues" evidence="4">
    <location>
        <begin position="1001"/>
        <end position="1013"/>
    </location>
</feature>
<dbReference type="SUPFAM" id="SSF47923">
    <property type="entry name" value="Ypt/Rab-GAP domain of gyp1p"/>
    <property type="match status" value="2"/>
</dbReference>
<feature type="coiled-coil region" evidence="3">
    <location>
        <begin position="921"/>
        <end position="948"/>
    </location>
</feature>
<dbReference type="PANTHER" id="PTHR47219:SF9">
    <property type="entry name" value="GTPASE ACTIVATING PROTEIN AND CENTROSOME-ASSOCIATED, ISOFORM B"/>
    <property type="match status" value="1"/>
</dbReference>
<dbReference type="FunFam" id="1.10.472.80:FF:000027">
    <property type="entry name" value="GTPase activating protein (Evi5)"/>
    <property type="match status" value="1"/>
</dbReference>
<keyword evidence="2 3" id="KW-0175">Coiled coil</keyword>
<feature type="region of interest" description="Disordered" evidence="4">
    <location>
        <begin position="826"/>
        <end position="896"/>
    </location>
</feature>
<feature type="compositionally biased region" description="Basic and acidic residues" evidence="4">
    <location>
        <begin position="86"/>
        <end position="121"/>
    </location>
</feature>
<comment type="caution">
    <text evidence="6">The sequence shown here is derived from an EMBL/GenBank/DDBJ whole genome shotgun (WGS) entry which is preliminary data.</text>
</comment>
<dbReference type="OrthoDB" id="159449at2759"/>
<feature type="compositionally biased region" description="Polar residues" evidence="4">
    <location>
        <begin position="556"/>
        <end position="568"/>
    </location>
</feature>
<dbReference type="InterPro" id="IPR000195">
    <property type="entry name" value="Rab-GAP-TBC_dom"/>
</dbReference>
<feature type="compositionally biased region" description="Basic and acidic residues" evidence="4">
    <location>
        <begin position="704"/>
        <end position="718"/>
    </location>
</feature>
<feature type="compositionally biased region" description="Basic and acidic residues" evidence="4">
    <location>
        <begin position="869"/>
        <end position="883"/>
    </location>
</feature>
<feature type="domain" description="Rab-GAP TBC" evidence="5">
    <location>
        <begin position="266"/>
        <end position="450"/>
    </location>
</feature>
<gene>
    <name evidence="6" type="ORF">EJ08DRAFT_146071</name>
</gene>
<sequence>MMISEAPLSVPAEAAQPIAMESPVLTAHLDEPDSNNSTPRKHIDSRPLPTDSLISIPLSDTDRTRPPTIAGDETTSEYRASTATDSEQRYSWRDSNHSSEEMDDRRSSEGSVKETLAEEIRQNSGVVSSASTSPESRARTDSMSSTESIGVDWEQLDMTEAREDADADSDEQTRLLLARLEQENNMIAIDPKAGVRNNRLSTQSRPPSVHQLKKLVQEQGARSVRFSLLPAAAPMTELDFWAALVRDYLPTAQRLPTITSNKIRAGIPAPLRGVVWVSMAGARELTIEEQYDRLSGESSPYENIISKDIGRSFPGVEMFRDPNGEGQIMLGRVLKAFSLYDDKIGYCQGLGFLVGPLLMNMGDKQAFCVLVRLMEDYDLRSCFLPDLSGLHLRIYQFNALLHQHVPKVAAHLDLLGVEGAYLSQWFLSFFAVTCPLPLLFRIYDVIFAEGASETLMRVALAIMHKNEKKLLGFTEFEEAMQLLLSRALWDPYGLSATSADDMVSDLVSFTSVVTRESLSALEADFRAQSGEAGAKANLLPDVQSTASRFLGRLWTSSHSHTPSKSNIFSPGLTAPDRPKSNLLRTPSKQSLITLNSIEGSSDGSSNTSSAAMTELTEMSRESSVDCISMKSVKSMPTESMASSLRTTMNSKDKEMHTQIEDLLTALTEMQREHALLAQQLQQEREERTEDHRAVRTLVNGLREDVTADPSKESTRRAVSECSPSPSIQLPEMIVTLVERVETRLVSNKRRSSGYETKAQLRSAVATMKEQLSNERNRSSNLSRQVSEKEQESSSLREDLSRARIRIKDGHVEKQRLEKVVQELRQASRNTTLSARSRSGSQTSTSEGVYTPSRSDTGQSDLSVNSGGLREFRLMRSLSKEPDQPRPPQSTFSKRTSSLNTQAILATENHAPPAEETLLLELVNAKTAEAVAKQELEEMRAKFEAMRKMLNVSVQSTPSPEPIPRASSRTPNEKNALPVLTPGSTKSFDSSKTTTPASGTWGAAGGGFFSWGKK</sequence>
<dbReference type="EMBL" id="MU007010">
    <property type="protein sequence ID" value="KAF2436414.1"/>
    <property type="molecule type" value="Genomic_DNA"/>
</dbReference>
<name>A0A9P4U334_9PEZI</name>
<evidence type="ECO:0000256" key="2">
    <source>
        <dbReference type="ARBA" id="ARBA00023054"/>
    </source>
</evidence>
<feature type="region of interest" description="Disordered" evidence="4">
    <location>
        <begin position="704"/>
        <end position="725"/>
    </location>
</feature>
<feature type="region of interest" description="Disordered" evidence="4">
    <location>
        <begin position="596"/>
        <end position="624"/>
    </location>
</feature>
<dbReference type="Proteomes" id="UP000800235">
    <property type="component" value="Unassembled WGS sequence"/>
</dbReference>
<feature type="region of interest" description="Disordered" evidence="4">
    <location>
        <begin position="767"/>
        <end position="797"/>
    </location>
</feature>
<protein>
    <recommendedName>
        <fullName evidence="5">Rab-GAP TBC domain-containing protein</fullName>
    </recommendedName>
</protein>
<reference evidence="6" key="1">
    <citation type="journal article" date="2020" name="Stud. Mycol.">
        <title>101 Dothideomycetes genomes: a test case for predicting lifestyles and emergence of pathogens.</title>
        <authorList>
            <person name="Haridas S."/>
            <person name="Albert R."/>
            <person name="Binder M."/>
            <person name="Bloem J."/>
            <person name="Labutti K."/>
            <person name="Salamov A."/>
            <person name="Andreopoulos B."/>
            <person name="Baker S."/>
            <person name="Barry K."/>
            <person name="Bills G."/>
            <person name="Bluhm B."/>
            <person name="Cannon C."/>
            <person name="Castanera R."/>
            <person name="Culley D."/>
            <person name="Daum C."/>
            <person name="Ezra D."/>
            <person name="Gonzalez J."/>
            <person name="Henrissat B."/>
            <person name="Kuo A."/>
            <person name="Liang C."/>
            <person name="Lipzen A."/>
            <person name="Lutzoni F."/>
            <person name="Magnuson J."/>
            <person name="Mondo S."/>
            <person name="Nolan M."/>
            <person name="Ohm R."/>
            <person name="Pangilinan J."/>
            <person name="Park H.-J."/>
            <person name="Ramirez L."/>
            <person name="Alfaro M."/>
            <person name="Sun H."/>
            <person name="Tritt A."/>
            <person name="Yoshinaga Y."/>
            <person name="Zwiers L.-H."/>
            <person name="Turgeon B."/>
            <person name="Goodwin S."/>
            <person name="Spatafora J."/>
            <person name="Crous P."/>
            <person name="Grigoriev I."/>
        </authorList>
    </citation>
    <scope>NUCLEOTIDE SEQUENCE</scope>
    <source>
        <strain evidence="6">CBS 130266</strain>
    </source>
</reference>
<evidence type="ECO:0000256" key="3">
    <source>
        <dbReference type="SAM" id="Coils"/>
    </source>
</evidence>
<dbReference type="AlphaFoldDB" id="A0A9P4U334"/>
<proteinExistence type="predicted"/>
<evidence type="ECO:0000313" key="7">
    <source>
        <dbReference type="Proteomes" id="UP000800235"/>
    </source>
</evidence>
<evidence type="ECO:0000313" key="6">
    <source>
        <dbReference type="EMBL" id="KAF2436414.1"/>
    </source>
</evidence>
<dbReference type="PROSITE" id="PS50086">
    <property type="entry name" value="TBC_RABGAP"/>
    <property type="match status" value="1"/>
</dbReference>
<dbReference type="Pfam" id="PF23436">
    <property type="entry name" value="RabGap-TBC_2"/>
    <property type="match status" value="1"/>
</dbReference>
<keyword evidence="1" id="KW-0343">GTPase activation</keyword>
<feature type="region of interest" description="Disordered" evidence="4">
    <location>
        <begin position="1"/>
        <end position="149"/>
    </location>
</feature>
<feature type="compositionally biased region" description="Low complexity" evidence="4">
    <location>
        <begin position="983"/>
        <end position="1000"/>
    </location>
</feature>
<organism evidence="6 7">
    <name type="scientific">Tothia fuscella</name>
    <dbReference type="NCBI Taxonomy" id="1048955"/>
    <lineage>
        <taxon>Eukaryota</taxon>
        <taxon>Fungi</taxon>
        <taxon>Dikarya</taxon>
        <taxon>Ascomycota</taxon>
        <taxon>Pezizomycotina</taxon>
        <taxon>Dothideomycetes</taxon>
        <taxon>Pleosporomycetidae</taxon>
        <taxon>Venturiales</taxon>
        <taxon>Cylindrosympodiaceae</taxon>
        <taxon>Tothia</taxon>
    </lineage>
</organism>
<dbReference type="Gene3D" id="1.10.8.270">
    <property type="entry name" value="putative rabgap domain of human tbc1 domain family member 14 like domains"/>
    <property type="match status" value="1"/>
</dbReference>
<feature type="region of interest" description="Disordered" evidence="4">
    <location>
        <begin position="556"/>
        <end position="583"/>
    </location>
</feature>
<dbReference type="PANTHER" id="PTHR47219">
    <property type="entry name" value="RAB GTPASE-ACTIVATING PROTEIN 1-LIKE"/>
    <property type="match status" value="1"/>
</dbReference>
<feature type="compositionally biased region" description="Low complexity" evidence="4">
    <location>
        <begin position="596"/>
        <end position="609"/>
    </location>
</feature>
<feature type="region of interest" description="Disordered" evidence="4">
    <location>
        <begin position="952"/>
        <end position="1013"/>
    </location>
</feature>
<evidence type="ECO:0000256" key="1">
    <source>
        <dbReference type="ARBA" id="ARBA00022468"/>
    </source>
</evidence>
<evidence type="ECO:0000259" key="5">
    <source>
        <dbReference type="PROSITE" id="PS50086"/>
    </source>
</evidence>
<dbReference type="SMART" id="SM00164">
    <property type="entry name" value="TBC"/>
    <property type="match status" value="1"/>
</dbReference>
<evidence type="ECO:0000256" key="4">
    <source>
        <dbReference type="SAM" id="MobiDB-lite"/>
    </source>
</evidence>
<dbReference type="GO" id="GO:0031267">
    <property type="term" value="F:small GTPase binding"/>
    <property type="evidence" value="ECO:0007669"/>
    <property type="project" value="TreeGrafter"/>
</dbReference>
<feature type="compositionally biased region" description="Polar residues" evidence="4">
    <location>
        <begin position="826"/>
        <end position="865"/>
    </location>
</feature>
<dbReference type="FunFam" id="1.10.8.270:FF:000001">
    <property type="entry name" value="TBC1 domain family member 1"/>
    <property type="match status" value="1"/>
</dbReference>